<dbReference type="EMBL" id="KV425713">
    <property type="protein sequence ID" value="KZT18075.1"/>
    <property type="molecule type" value="Genomic_DNA"/>
</dbReference>
<feature type="compositionally biased region" description="Basic residues" evidence="1">
    <location>
        <begin position="321"/>
        <end position="336"/>
    </location>
</feature>
<reference evidence="2 3" key="1">
    <citation type="journal article" date="2016" name="Mol. Biol. Evol.">
        <title>Comparative Genomics of Early-Diverging Mushroom-Forming Fungi Provides Insights into the Origins of Lignocellulose Decay Capabilities.</title>
        <authorList>
            <person name="Nagy L.G."/>
            <person name="Riley R."/>
            <person name="Tritt A."/>
            <person name="Adam C."/>
            <person name="Daum C."/>
            <person name="Floudas D."/>
            <person name="Sun H."/>
            <person name="Yadav J.S."/>
            <person name="Pangilinan J."/>
            <person name="Larsson K.H."/>
            <person name="Matsuura K."/>
            <person name="Barry K."/>
            <person name="Labutti K."/>
            <person name="Kuo R."/>
            <person name="Ohm R.A."/>
            <person name="Bhattacharya S.S."/>
            <person name="Shirouzu T."/>
            <person name="Yoshinaga Y."/>
            <person name="Martin F.M."/>
            <person name="Grigoriev I.V."/>
            <person name="Hibbett D.S."/>
        </authorList>
    </citation>
    <scope>NUCLEOTIDE SEQUENCE [LARGE SCALE GENOMIC DNA]</scope>
    <source>
        <strain evidence="2 3">HHB14362 ss-1</strain>
    </source>
</reference>
<dbReference type="OrthoDB" id="3044105at2759"/>
<feature type="region of interest" description="Disordered" evidence="1">
    <location>
        <begin position="198"/>
        <end position="221"/>
    </location>
</feature>
<dbReference type="Proteomes" id="UP000076761">
    <property type="component" value="Unassembled WGS sequence"/>
</dbReference>
<feature type="compositionally biased region" description="Basic and acidic residues" evidence="1">
    <location>
        <begin position="198"/>
        <end position="210"/>
    </location>
</feature>
<organism evidence="2 3">
    <name type="scientific">Neolentinus lepideus HHB14362 ss-1</name>
    <dbReference type="NCBI Taxonomy" id="1314782"/>
    <lineage>
        <taxon>Eukaryota</taxon>
        <taxon>Fungi</taxon>
        <taxon>Dikarya</taxon>
        <taxon>Basidiomycota</taxon>
        <taxon>Agaricomycotina</taxon>
        <taxon>Agaricomycetes</taxon>
        <taxon>Gloeophyllales</taxon>
        <taxon>Gloeophyllaceae</taxon>
        <taxon>Neolentinus</taxon>
    </lineage>
</organism>
<feature type="region of interest" description="Disordered" evidence="1">
    <location>
        <begin position="64"/>
        <end position="85"/>
    </location>
</feature>
<name>A0A165M9T9_9AGAM</name>
<protein>
    <submittedName>
        <fullName evidence="2">Uncharacterized protein</fullName>
    </submittedName>
</protein>
<feature type="region of interest" description="Disordered" evidence="1">
    <location>
        <begin position="412"/>
        <end position="436"/>
    </location>
</feature>
<dbReference type="InParanoid" id="A0A165M9T9"/>
<proteinExistence type="predicted"/>
<keyword evidence="3" id="KW-1185">Reference proteome</keyword>
<evidence type="ECO:0000256" key="1">
    <source>
        <dbReference type="SAM" id="MobiDB-lite"/>
    </source>
</evidence>
<feature type="region of interest" description="Disordered" evidence="1">
    <location>
        <begin position="1"/>
        <end position="27"/>
    </location>
</feature>
<accession>A0A165M9T9</accession>
<gene>
    <name evidence="2" type="ORF">NEOLEDRAFT_1152809</name>
</gene>
<feature type="region of interest" description="Disordered" evidence="1">
    <location>
        <begin position="312"/>
        <end position="360"/>
    </location>
</feature>
<sequence length="436" mass="50513">MQQITPTAHSVPIYSPSAESLAPSYHRQHLSSFDPQDAEAQQFLAQTTERVQQLQLELEDLKSQRTEAKSKGGKNVSNEHPEAKEEVHTRFWRACGVDPHASTEDRIDALQPPLSDGTAYVEDDKGNKTWQPDWNSRVDRGPNKSFINYLTEVTMDDERRRRESNGKKLPDESWKEKIIHVIATNYFSHIARQWRLRQTNEGRDKQDKNKQTSRRRCRRTTVTAERREAAAFFDARFKVEGSIALLDTDFASSRHSCDEDELSESIRERRRDQDAGQGSWMIVSRSWRRKLYVKFLMVLDHLYRTKEHVTETTVTDEAGRPKKKKKVNKRPNKLSTRHGTFYAPPTTINPRAPSSNKAKPIHPIRGMIRKTWLSEQGHPLVLREDPDWWFKWEQQLQDGDLSDRARAFLDELGSDTSGVSQPEDRECSVIGQEHSI</sequence>
<evidence type="ECO:0000313" key="2">
    <source>
        <dbReference type="EMBL" id="KZT18075.1"/>
    </source>
</evidence>
<evidence type="ECO:0000313" key="3">
    <source>
        <dbReference type="Proteomes" id="UP000076761"/>
    </source>
</evidence>
<feature type="compositionally biased region" description="Polar residues" evidence="1">
    <location>
        <begin position="346"/>
        <end position="357"/>
    </location>
</feature>
<dbReference type="AlphaFoldDB" id="A0A165M9T9"/>